<gene>
    <name evidence="2" type="ORF">FNH09_01420</name>
</gene>
<keyword evidence="1" id="KW-1133">Transmembrane helix</keyword>
<keyword evidence="3" id="KW-1185">Reference proteome</keyword>
<sequence length="163" mass="17836">MLLFAVSAGVPVVLVLGAVTGWIHSVMGAPTWTSWVIAALAVLIGWPLAWFSTKPGIRSATNLLLSAYRRDGLEYVEQSYLSRLGPYRAGLQLFNLALALDHAGDQDGALEVYRRAADHGSPPAMVNLAYWLSQHGEQDEAQEWYRRATEAGYKRVPPGAGER</sequence>
<dbReference type="Gene3D" id="1.25.40.10">
    <property type="entry name" value="Tetratricopeptide repeat domain"/>
    <property type="match status" value="1"/>
</dbReference>
<proteinExistence type="predicted"/>
<name>A0A5N8V7T0_9ACTN</name>
<dbReference type="InterPro" id="IPR011990">
    <property type="entry name" value="TPR-like_helical_dom_sf"/>
</dbReference>
<dbReference type="OrthoDB" id="4350430at2"/>
<dbReference type="Proteomes" id="UP000325849">
    <property type="component" value="Unassembled WGS sequence"/>
</dbReference>
<dbReference type="SUPFAM" id="SSF81901">
    <property type="entry name" value="HCP-like"/>
    <property type="match status" value="1"/>
</dbReference>
<comment type="caution">
    <text evidence="2">The sequence shown here is derived from an EMBL/GenBank/DDBJ whole genome shotgun (WGS) entry which is preliminary data.</text>
</comment>
<organism evidence="2 3">
    <name type="scientific">Streptomyces adustus</name>
    <dbReference type="NCBI Taxonomy" id="1609272"/>
    <lineage>
        <taxon>Bacteria</taxon>
        <taxon>Bacillati</taxon>
        <taxon>Actinomycetota</taxon>
        <taxon>Actinomycetes</taxon>
        <taxon>Kitasatosporales</taxon>
        <taxon>Streptomycetaceae</taxon>
        <taxon>Streptomyces</taxon>
    </lineage>
</organism>
<dbReference type="EMBL" id="VJZD01000003">
    <property type="protein sequence ID" value="MPY30035.1"/>
    <property type="molecule type" value="Genomic_DNA"/>
</dbReference>
<accession>A0A5N8V7T0</accession>
<reference evidence="2 3" key="1">
    <citation type="submission" date="2019-07" db="EMBL/GenBank/DDBJ databases">
        <title>New species of Amycolatopsis and Streptomyces.</title>
        <authorList>
            <person name="Duangmal K."/>
            <person name="Teo W.F.A."/>
            <person name="Lipun K."/>
        </authorList>
    </citation>
    <scope>NUCLEOTIDE SEQUENCE [LARGE SCALE GENOMIC DNA]</scope>
    <source>
        <strain evidence="2 3">NBRC 109810</strain>
    </source>
</reference>
<evidence type="ECO:0000313" key="2">
    <source>
        <dbReference type="EMBL" id="MPY30035.1"/>
    </source>
</evidence>
<keyword evidence="1" id="KW-0472">Membrane</keyword>
<evidence type="ECO:0000313" key="3">
    <source>
        <dbReference type="Proteomes" id="UP000325849"/>
    </source>
</evidence>
<feature type="transmembrane region" description="Helical" evidence="1">
    <location>
        <begin position="33"/>
        <end position="51"/>
    </location>
</feature>
<keyword evidence="1" id="KW-0812">Transmembrane</keyword>
<evidence type="ECO:0000256" key="1">
    <source>
        <dbReference type="SAM" id="Phobius"/>
    </source>
</evidence>
<dbReference type="RefSeq" id="WP_152884229.1">
    <property type="nucleotide sequence ID" value="NZ_VJZD01000003.1"/>
</dbReference>
<dbReference type="AlphaFoldDB" id="A0A5N8V7T0"/>
<protein>
    <submittedName>
        <fullName evidence="2">Tetratricopeptide repeat protein</fullName>
    </submittedName>
</protein>